<sequence length="361" mass="41689">MAAVGGRKAQQQQQHPTSSQFPASVSEILTQITLFVNVHGNKWSRVKAGDLQSRIDQDLFWLSPDRRSSKLNELQKLKLMGILCTYFSQPELRENRSLRHFHFDVIFCGREGETFLHEIRIGFLIKFSVMALQYPVYSLFEDIAQWLHKVASVKPYAERIVGELMDKFIEIPEHYKMYEYLLPLHDNALSFALFFLVHSIGDSVNGPLAIVLSEWLSADHKSYLEIMCDCSFLAEKFASQKFDSLLRYDIENGRRDEIHDRFHYCVSVLLIDWKATAVVDSKKSSTTSARLNCASIVNMMSNFFNLPHHGQDRFLDNFENCLRAGHINIEDIRSQIPQDLASFLGFSTRFTSLLYSENGFY</sequence>
<feature type="region of interest" description="Disordered" evidence="1">
    <location>
        <begin position="1"/>
        <end position="22"/>
    </location>
</feature>
<dbReference type="Proteomes" id="UP001201812">
    <property type="component" value="Unassembled WGS sequence"/>
</dbReference>
<organism evidence="2 3">
    <name type="scientific">Ditylenchus destructor</name>
    <dbReference type="NCBI Taxonomy" id="166010"/>
    <lineage>
        <taxon>Eukaryota</taxon>
        <taxon>Metazoa</taxon>
        <taxon>Ecdysozoa</taxon>
        <taxon>Nematoda</taxon>
        <taxon>Chromadorea</taxon>
        <taxon>Rhabditida</taxon>
        <taxon>Tylenchina</taxon>
        <taxon>Tylenchomorpha</taxon>
        <taxon>Sphaerularioidea</taxon>
        <taxon>Anguinidae</taxon>
        <taxon>Anguininae</taxon>
        <taxon>Ditylenchus</taxon>
    </lineage>
</organism>
<evidence type="ECO:0000313" key="3">
    <source>
        <dbReference type="Proteomes" id="UP001201812"/>
    </source>
</evidence>
<keyword evidence="3" id="KW-1185">Reference proteome</keyword>
<gene>
    <name evidence="2" type="ORF">DdX_01150</name>
</gene>
<dbReference type="EMBL" id="JAKKPZ010000001">
    <property type="protein sequence ID" value="KAI1728938.1"/>
    <property type="molecule type" value="Genomic_DNA"/>
</dbReference>
<reference evidence="2" key="1">
    <citation type="submission" date="2022-01" db="EMBL/GenBank/DDBJ databases">
        <title>Genome Sequence Resource for Two Populations of Ditylenchus destructor, the Migratory Endoparasitic Phytonematode.</title>
        <authorList>
            <person name="Zhang H."/>
            <person name="Lin R."/>
            <person name="Xie B."/>
        </authorList>
    </citation>
    <scope>NUCLEOTIDE SEQUENCE</scope>
    <source>
        <strain evidence="2">BazhouSP</strain>
    </source>
</reference>
<dbReference type="InterPro" id="IPR027844">
    <property type="entry name" value="INTS15"/>
</dbReference>
<dbReference type="Pfam" id="PF14964">
    <property type="entry name" value="INTS15"/>
    <property type="match status" value="1"/>
</dbReference>
<proteinExistence type="predicted"/>
<protein>
    <submittedName>
        <fullName evidence="2">Uncharacterized protein</fullName>
    </submittedName>
</protein>
<comment type="caution">
    <text evidence="2">The sequence shown here is derived from an EMBL/GenBank/DDBJ whole genome shotgun (WGS) entry which is preliminary data.</text>
</comment>
<accession>A0AAD4NL42</accession>
<evidence type="ECO:0000256" key="1">
    <source>
        <dbReference type="SAM" id="MobiDB-lite"/>
    </source>
</evidence>
<dbReference type="PANTHER" id="PTHR14540:SF2">
    <property type="entry name" value="INTEGRATOR COMPLEX SUBUNIT 15"/>
    <property type="match status" value="1"/>
</dbReference>
<name>A0AAD4NL42_9BILA</name>
<evidence type="ECO:0000313" key="2">
    <source>
        <dbReference type="EMBL" id="KAI1728938.1"/>
    </source>
</evidence>
<dbReference type="AlphaFoldDB" id="A0AAD4NL42"/>
<dbReference type="PANTHER" id="PTHR14540">
    <property type="entry name" value="INTEGRATOR COMPLEX SUBUNIT 15"/>
    <property type="match status" value="1"/>
</dbReference>